<dbReference type="PROSITE" id="PS50007">
    <property type="entry name" value="PIPLC_X_DOMAIN"/>
    <property type="match status" value="1"/>
</dbReference>
<evidence type="ECO:0000313" key="3">
    <source>
        <dbReference type="EMBL" id="KAJ5404387.1"/>
    </source>
</evidence>
<proteinExistence type="predicted"/>
<keyword evidence="4" id="KW-1185">Reference proteome</keyword>
<dbReference type="SMART" id="SM00148">
    <property type="entry name" value="PLCXc"/>
    <property type="match status" value="1"/>
</dbReference>
<name>A0A9W9W6M9_9EURO</name>
<evidence type="ECO:0000313" key="4">
    <source>
        <dbReference type="Proteomes" id="UP001147747"/>
    </source>
</evidence>
<comment type="caution">
    <text evidence="3">The sequence shown here is derived from an EMBL/GenBank/DDBJ whole genome shotgun (WGS) entry which is preliminary data.</text>
</comment>
<sequence>MSVILGCLATAAILPSALASSSHLAALALQNVLDKASPIFGSYINRAPGRAEWMKAYPDDTPLVHLNIPGTHDSATWNYDQATQRSLKGITDLNQVTVPVPETFRCQDLPFIDMLDMGIRAFDLRYSFDPTNTTLVFYHGPALLSETSTVDDVLFGFYQWLDDHPSETIFLSFQHESSTAKYTSNNAELQLNLYNILVSPEARHYFLQKKDQLGALGEARGKIILLRRFDLDQLDSSYTEDLPGLHFSPSLWTDNSPDISLVYNSKKNMTAFIEDYYQPLTPTGSSAVENIKWKFNATKRHLLKATTGLEDSLFWTFASGTNTANTPPDWPRIIATGNGSDLTPEGGVNHQLVSFFEAF</sequence>
<protein>
    <recommendedName>
        <fullName evidence="2">Phosphatidylinositol-specific phospholipase C X domain-containing protein</fullName>
    </recommendedName>
</protein>
<dbReference type="GO" id="GO:0008081">
    <property type="term" value="F:phosphoric diester hydrolase activity"/>
    <property type="evidence" value="ECO:0007669"/>
    <property type="project" value="InterPro"/>
</dbReference>
<dbReference type="Gene3D" id="3.20.20.190">
    <property type="entry name" value="Phosphatidylinositol (PI) phosphodiesterase"/>
    <property type="match status" value="1"/>
</dbReference>
<gene>
    <name evidence="3" type="ORF">N7509_004258</name>
</gene>
<dbReference type="GeneID" id="81367875"/>
<dbReference type="InterPro" id="IPR000909">
    <property type="entry name" value="PLipase_C_PInositol-sp_X_dom"/>
</dbReference>
<organism evidence="3 4">
    <name type="scientific">Penicillium cosmopolitanum</name>
    <dbReference type="NCBI Taxonomy" id="1131564"/>
    <lineage>
        <taxon>Eukaryota</taxon>
        <taxon>Fungi</taxon>
        <taxon>Dikarya</taxon>
        <taxon>Ascomycota</taxon>
        <taxon>Pezizomycotina</taxon>
        <taxon>Eurotiomycetes</taxon>
        <taxon>Eurotiomycetidae</taxon>
        <taxon>Eurotiales</taxon>
        <taxon>Aspergillaceae</taxon>
        <taxon>Penicillium</taxon>
    </lineage>
</organism>
<dbReference type="InterPro" id="IPR051057">
    <property type="entry name" value="PI-PLC_domain"/>
</dbReference>
<dbReference type="PANTHER" id="PTHR13593:SF116">
    <property type="entry name" value="PLC-LIKE PHOSPHODIESTERASE"/>
    <property type="match status" value="1"/>
</dbReference>
<dbReference type="SUPFAM" id="SSF51695">
    <property type="entry name" value="PLC-like phosphodiesterases"/>
    <property type="match status" value="1"/>
</dbReference>
<dbReference type="AlphaFoldDB" id="A0A9W9W6M9"/>
<dbReference type="CDD" id="cd08586">
    <property type="entry name" value="PI-PLCc_BcPLC_like"/>
    <property type="match status" value="1"/>
</dbReference>
<reference evidence="3" key="2">
    <citation type="journal article" date="2023" name="IMA Fungus">
        <title>Comparative genomic study of the Penicillium genus elucidates a diverse pangenome and 15 lateral gene transfer events.</title>
        <authorList>
            <person name="Petersen C."/>
            <person name="Sorensen T."/>
            <person name="Nielsen M.R."/>
            <person name="Sondergaard T.E."/>
            <person name="Sorensen J.L."/>
            <person name="Fitzpatrick D.A."/>
            <person name="Frisvad J.C."/>
            <person name="Nielsen K.L."/>
        </authorList>
    </citation>
    <scope>NUCLEOTIDE SEQUENCE</scope>
    <source>
        <strain evidence="3">IBT 29677</strain>
    </source>
</reference>
<dbReference type="Pfam" id="PF00388">
    <property type="entry name" value="PI-PLC-X"/>
    <property type="match status" value="1"/>
</dbReference>
<feature type="domain" description="Phosphatidylinositol-specific phospholipase C X" evidence="2">
    <location>
        <begin position="59"/>
        <end position="228"/>
    </location>
</feature>
<keyword evidence="1" id="KW-0732">Signal</keyword>
<dbReference type="RefSeq" id="XP_056491629.1">
    <property type="nucleotide sequence ID" value="XM_056628895.1"/>
</dbReference>
<evidence type="ECO:0000256" key="1">
    <source>
        <dbReference type="SAM" id="SignalP"/>
    </source>
</evidence>
<dbReference type="InterPro" id="IPR017946">
    <property type="entry name" value="PLC-like_Pdiesterase_TIM-brl"/>
</dbReference>
<evidence type="ECO:0000259" key="2">
    <source>
        <dbReference type="SMART" id="SM00148"/>
    </source>
</evidence>
<feature type="chain" id="PRO_5040964071" description="Phosphatidylinositol-specific phospholipase C X domain-containing protein" evidence="1">
    <location>
        <begin position="20"/>
        <end position="359"/>
    </location>
</feature>
<dbReference type="OrthoDB" id="1046782at2759"/>
<reference evidence="3" key="1">
    <citation type="submission" date="2022-12" db="EMBL/GenBank/DDBJ databases">
        <authorList>
            <person name="Petersen C."/>
        </authorList>
    </citation>
    <scope>NUCLEOTIDE SEQUENCE</scope>
    <source>
        <strain evidence="3">IBT 29677</strain>
    </source>
</reference>
<accession>A0A9W9W6M9</accession>
<dbReference type="PANTHER" id="PTHR13593">
    <property type="match status" value="1"/>
</dbReference>
<dbReference type="EMBL" id="JAPZBU010000005">
    <property type="protein sequence ID" value="KAJ5404387.1"/>
    <property type="molecule type" value="Genomic_DNA"/>
</dbReference>
<dbReference type="GO" id="GO:0006629">
    <property type="term" value="P:lipid metabolic process"/>
    <property type="evidence" value="ECO:0007669"/>
    <property type="project" value="InterPro"/>
</dbReference>
<dbReference type="Proteomes" id="UP001147747">
    <property type="component" value="Unassembled WGS sequence"/>
</dbReference>
<feature type="signal peptide" evidence="1">
    <location>
        <begin position="1"/>
        <end position="19"/>
    </location>
</feature>